<dbReference type="InterPro" id="IPR012338">
    <property type="entry name" value="Beta-lactam/transpept-like"/>
</dbReference>
<dbReference type="InterPro" id="IPR001466">
    <property type="entry name" value="Beta-lactam-related"/>
</dbReference>
<gene>
    <name evidence="2" type="ORF">EDC52_101472</name>
</gene>
<sequence length="391" mass="41816">MQQSAAAKGALSARKIFSVVGLAAVVWPKSGITRLPGPLMRALLIPIIVLPLLPLLPQASAAPPLAISQLADQAGAIQPLETLIIARDGQILAERGYRGHRTTSATNIKSASKTVISALVGIAIDKGILTGSDQKVAGLLEKELPANPDPRFGRLTLGHLLSMQAGLGSTSGPGYGAWVSSRNWVRAALARPFQDQPGGAMIYSTGSTHLLSAILTRRTGKSTLALARDWLGPLSGFTIANWARDPQGIYLGGNEMAMSPRSLLAFGELYRSGGVTPQGQRLLSEQWIRSSWQTRTHSVYTGDGYGYGWFHTRIADRDVHYAWGFGGQMLYIVPSLKLTVVMTSDGTTSAARSGHRYRLYQLLGEIINLITAHGADNAAGKPDMHRAYDNG</sequence>
<evidence type="ECO:0000313" key="3">
    <source>
        <dbReference type="Proteomes" id="UP000295719"/>
    </source>
</evidence>
<evidence type="ECO:0000313" key="2">
    <source>
        <dbReference type="EMBL" id="TCW00125.1"/>
    </source>
</evidence>
<dbReference type="SUPFAM" id="SSF56601">
    <property type="entry name" value="beta-lactamase/transpeptidase-like"/>
    <property type="match status" value="1"/>
</dbReference>
<dbReference type="AlphaFoldDB" id="A0A4R3Z6K9"/>
<dbReference type="PANTHER" id="PTHR43283">
    <property type="entry name" value="BETA-LACTAMASE-RELATED"/>
    <property type="match status" value="1"/>
</dbReference>
<keyword evidence="3" id="KW-1185">Reference proteome</keyword>
<comment type="caution">
    <text evidence="2">The sequence shown here is derived from an EMBL/GenBank/DDBJ whole genome shotgun (WGS) entry which is preliminary data.</text>
</comment>
<dbReference type="EMBL" id="SMCR01000001">
    <property type="protein sequence ID" value="TCW00125.1"/>
    <property type="molecule type" value="Genomic_DNA"/>
</dbReference>
<accession>A0A4R3Z6K9</accession>
<name>A0A4R3Z6K9_9GAMM</name>
<protein>
    <submittedName>
        <fullName evidence="2">CubicO group peptidase (Beta-lactamase class C family)</fullName>
    </submittedName>
</protein>
<dbReference type="Pfam" id="PF00144">
    <property type="entry name" value="Beta-lactamase"/>
    <property type="match status" value="1"/>
</dbReference>
<evidence type="ECO:0000259" key="1">
    <source>
        <dbReference type="Pfam" id="PF00144"/>
    </source>
</evidence>
<organism evidence="2 3">
    <name type="scientific">Biostraticola tofi</name>
    <dbReference type="NCBI Taxonomy" id="466109"/>
    <lineage>
        <taxon>Bacteria</taxon>
        <taxon>Pseudomonadati</taxon>
        <taxon>Pseudomonadota</taxon>
        <taxon>Gammaproteobacteria</taxon>
        <taxon>Enterobacterales</taxon>
        <taxon>Bruguierivoracaceae</taxon>
        <taxon>Biostraticola</taxon>
    </lineage>
</organism>
<dbReference type="RefSeq" id="WP_230467930.1">
    <property type="nucleotide sequence ID" value="NZ_SMCR01000001.1"/>
</dbReference>
<dbReference type="Proteomes" id="UP000295719">
    <property type="component" value="Unassembled WGS sequence"/>
</dbReference>
<dbReference type="InterPro" id="IPR050789">
    <property type="entry name" value="Diverse_Enzym_Activities"/>
</dbReference>
<feature type="domain" description="Beta-lactamase-related" evidence="1">
    <location>
        <begin position="83"/>
        <end position="360"/>
    </location>
</feature>
<reference evidence="2 3" key="1">
    <citation type="submission" date="2019-03" db="EMBL/GenBank/DDBJ databases">
        <title>Genomic Encyclopedia of Type Strains, Phase IV (KMG-IV): sequencing the most valuable type-strain genomes for metagenomic binning, comparative biology and taxonomic classification.</title>
        <authorList>
            <person name="Goeker M."/>
        </authorList>
    </citation>
    <scope>NUCLEOTIDE SEQUENCE [LARGE SCALE GENOMIC DNA]</scope>
    <source>
        <strain evidence="2 3">DSM 19580</strain>
    </source>
</reference>
<proteinExistence type="predicted"/>
<dbReference type="PANTHER" id="PTHR43283:SF7">
    <property type="entry name" value="BETA-LACTAMASE-RELATED DOMAIN-CONTAINING PROTEIN"/>
    <property type="match status" value="1"/>
</dbReference>
<dbReference type="Gene3D" id="3.40.710.10">
    <property type="entry name" value="DD-peptidase/beta-lactamase superfamily"/>
    <property type="match status" value="1"/>
</dbReference>